<sequence length="119" mass="14091">MEVGNIPKFEQFANFSQTKTEKVQQTHETSLLNEEVQNRNIQNPELVREMVQSKETKKVEPTVKEPLEFIISNVNFGYNEESKDFYVKVNRSDYFAQYPTDEMMRLKAYLMSLNEERIA</sequence>
<dbReference type="AlphaFoldDB" id="A0A4Q0XRS8"/>
<feature type="region of interest" description="Disordered" evidence="1">
    <location>
        <begin position="17"/>
        <end position="38"/>
    </location>
</feature>
<dbReference type="Proteomes" id="UP000290657">
    <property type="component" value="Unassembled WGS sequence"/>
</dbReference>
<organism evidence="2 3">
    <name type="scientific">Candidatus Marinarcus aquaticus</name>
    <dbReference type="NCBI Taxonomy" id="2044504"/>
    <lineage>
        <taxon>Bacteria</taxon>
        <taxon>Pseudomonadati</taxon>
        <taxon>Campylobacterota</taxon>
        <taxon>Epsilonproteobacteria</taxon>
        <taxon>Campylobacterales</taxon>
        <taxon>Arcobacteraceae</taxon>
        <taxon>Candidatus Marinarcus</taxon>
    </lineage>
</organism>
<gene>
    <name evidence="2" type="ORF">CRV04_03325</name>
</gene>
<keyword evidence="3" id="KW-1185">Reference proteome</keyword>
<evidence type="ECO:0008006" key="4">
    <source>
        <dbReference type="Google" id="ProtNLM"/>
    </source>
</evidence>
<proteinExistence type="predicted"/>
<evidence type="ECO:0000256" key="1">
    <source>
        <dbReference type="SAM" id="MobiDB-lite"/>
    </source>
</evidence>
<comment type="caution">
    <text evidence="2">The sequence shown here is derived from an EMBL/GenBank/DDBJ whole genome shotgun (WGS) entry which is preliminary data.</text>
</comment>
<dbReference type="RefSeq" id="WP_128995370.1">
    <property type="nucleotide sequence ID" value="NZ_PDKN01000002.1"/>
</dbReference>
<reference evidence="2 3" key="1">
    <citation type="submission" date="2017-10" db="EMBL/GenBank/DDBJ databases">
        <title>Genomics of the genus Arcobacter.</title>
        <authorList>
            <person name="Perez-Cataluna A."/>
            <person name="Figueras M.J."/>
        </authorList>
    </citation>
    <scope>NUCLEOTIDE SEQUENCE [LARGE SCALE GENOMIC DNA]</scope>
    <source>
        <strain evidence="2 3">CECT 8987</strain>
    </source>
</reference>
<evidence type="ECO:0000313" key="2">
    <source>
        <dbReference type="EMBL" id="RXJ60056.1"/>
    </source>
</evidence>
<evidence type="ECO:0000313" key="3">
    <source>
        <dbReference type="Proteomes" id="UP000290657"/>
    </source>
</evidence>
<protein>
    <recommendedName>
        <fullName evidence="4">FlaG family protein</fullName>
    </recommendedName>
</protein>
<dbReference type="EMBL" id="PDKN01000002">
    <property type="protein sequence ID" value="RXJ60056.1"/>
    <property type="molecule type" value="Genomic_DNA"/>
</dbReference>
<name>A0A4Q0XRS8_9BACT</name>
<accession>A0A4Q0XRS8</accession>
<dbReference type="OrthoDB" id="5344162at2"/>